<feature type="region of interest" description="Disordered" evidence="1">
    <location>
        <begin position="17"/>
        <end position="68"/>
    </location>
</feature>
<keyword evidence="3" id="KW-1185">Reference proteome</keyword>
<evidence type="ECO:0000313" key="3">
    <source>
        <dbReference type="Proteomes" id="UP001363151"/>
    </source>
</evidence>
<dbReference type="Proteomes" id="UP001363151">
    <property type="component" value="Unassembled WGS sequence"/>
</dbReference>
<sequence length="115" mass="12814">MLSLSIAHSAAALRRNARSFGRRTGARAHLPKLRLNKKKAKPAPPPQNPRPRRREALPPPDEQEDPAAALARLEALFDVDVDDDLVEAPRGPASLQEKLDVLARPVRRSPRRRGR</sequence>
<evidence type="ECO:0000313" key="2">
    <source>
        <dbReference type="EMBL" id="KAK7234088.1"/>
    </source>
</evidence>
<dbReference type="EMBL" id="JBBJCI010000348">
    <property type="protein sequence ID" value="KAK7234088.1"/>
    <property type="molecule type" value="Genomic_DNA"/>
</dbReference>
<feature type="region of interest" description="Disordered" evidence="1">
    <location>
        <begin position="86"/>
        <end position="115"/>
    </location>
</feature>
<proteinExistence type="predicted"/>
<organism evidence="2 3">
    <name type="scientific">Aureococcus anophagefferens</name>
    <name type="common">Harmful bloom alga</name>
    <dbReference type="NCBI Taxonomy" id="44056"/>
    <lineage>
        <taxon>Eukaryota</taxon>
        <taxon>Sar</taxon>
        <taxon>Stramenopiles</taxon>
        <taxon>Ochrophyta</taxon>
        <taxon>Pelagophyceae</taxon>
        <taxon>Pelagomonadales</taxon>
        <taxon>Pelagomonadaceae</taxon>
        <taxon>Aureococcus</taxon>
    </lineage>
</organism>
<protein>
    <submittedName>
        <fullName evidence="2">Uncharacterized protein</fullName>
    </submittedName>
</protein>
<feature type="compositionally biased region" description="Basic residues" evidence="1">
    <location>
        <begin position="105"/>
        <end position="115"/>
    </location>
</feature>
<feature type="compositionally biased region" description="Basic residues" evidence="1">
    <location>
        <begin position="17"/>
        <end position="41"/>
    </location>
</feature>
<reference evidence="2 3" key="1">
    <citation type="submission" date="2024-03" db="EMBL/GenBank/DDBJ databases">
        <title>Aureococcus anophagefferens CCMP1851 and Kratosvirus quantuckense: Draft genome of a second virus-susceptible host strain in the model system.</title>
        <authorList>
            <person name="Chase E."/>
            <person name="Truchon A.R."/>
            <person name="Schepens W."/>
            <person name="Wilhelm S.W."/>
        </authorList>
    </citation>
    <scope>NUCLEOTIDE SEQUENCE [LARGE SCALE GENOMIC DNA]</scope>
    <source>
        <strain evidence="2 3">CCMP1851</strain>
    </source>
</reference>
<name>A0ABR1FNF5_AURAN</name>
<comment type="caution">
    <text evidence="2">The sequence shown here is derived from an EMBL/GenBank/DDBJ whole genome shotgun (WGS) entry which is preliminary data.</text>
</comment>
<evidence type="ECO:0000256" key="1">
    <source>
        <dbReference type="SAM" id="MobiDB-lite"/>
    </source>
</evidence>
<accession>A0ABR1FNF5</accession>
<gene>
    <name evidence="2" type="ORF">SO694_00146038</name>
</gene>